<dbReference type="Gene3D" id="2.60.120.560">
    <property type="entry name" value="Exo-inulinase, domain 1"/>
    <property type="match status" value="1"/>
</dbReference>
<dbReference type="Pfam" id="PF00801">
    <property type="entry name" value="PKD"/>
    <property type="match status" value="1"/>
</dbReference>
<evidence type="ECO:0000259" key="2">
    <source>
        <dbReference type="SMART" id="SM00089"/>
    </source>
</evidence>
<dbReference type="CDD" id="cd00146">
    <property type="entry name" value="PKD"/>
    <property type="match status" value="1"/>
</dbReference>
<protein>
    <recommendedName>
        <fullName evidence="2">PKD/Chitinase domain-containing protein</fullName>
    </recommendedName>
</protein>
<comment type="caution">
    <text evidence="3">The sequence shown here is derived from an EMBL/GenBank/DDBJ whole genome shotgun (WGS) entry which is preliminary data.</text>
</comment>
<dbReference type="InterPro" id="IPR022409">
    <property type="entry name" value="PKD/Chitinase_dom"/>
</dbReference>
<dbReference type="Proteomes" id="UP000490800">
    <property type="component" value="Unassembled WGS sequence"/>
</dbReference>
<dbReference type="Pfam" id="PF25788">
    <property type="entry name" value="Ig_Rha78A_N"/>
    <property type="match status" value="1"/>
</dbReference>
<feature type="transmembrane region" description="Helical" evidence="1">
    <location>
        <begin position="12"/>
        <end position="28"/>
    </location>
</feature>
<dbReference type="Pfam" id="PF07705">
    <property type="entry name" value="CARDB"/>
    <property type="match status" value="1"/>
</dbReference>
<dbReference type="InterPro" id="IPR000601">
    <property type="entry name" value="PKD_dom"/>
</dbReference>
<evidence type="ECO:0000256" key="1">
    <source>
        <dbReference type="SAM" id="Phobius"/>
    </source>
</evidence>
<sequence>MKKVHLKRFSRIFLFLMIFELIIPLYGLKEVFAKDIVRVYFDFSSDTVSLQEPKLYATKDDLKSLDNLDLSNFVNGEITSHQITMSNGQVLSSKLSGNLLSLDVKGQKTIVYGIKDTNPGHHIYRLPSGSRWEHKGAKTAIMQFKPDASTFSKGISQYPGLIPSQGYERQADKSDSDKNLVTYPGDLRYDGISGLAPNYNFVGAAVTAAYEAEPPFKFFYDKSKVSKTGGNGDEILFTDKVTNVRITGTKQGEFPDVFAYDWGPSSNPDYGMVKMFRNLDESLIEGIDYVTDAPAGKPEPTAVDRNYYMTIDTIWEGTTNLYKGYIDIEYKKIIPADLTPSDIIPTPACFKEGDTVNFEYTFRNNGQTSIQTPFKVEIRVDGQIIKTDIWDGALSNIGLGRTFDYKFTSATEKSFTISLDSEDIIHEANETNNTINKTFKPQLDCNGNGGPETIKGDFIVESPRLAYGKNNSFKPQKVSVTGGNGCAYQETRWKITQDTKISNGKSYHPESPYGFQGLPYPKAMGIGTVYVTMTIVSTCGTTKDVGPKPFEIYVDSSKPNSPPVFEAGFFERGNNFAIDPLPYLVVDEMYDLRIINNTIKVPNTPYDPEGDPFIYSWDFQGSSSINDWIKKAYEDKGFWEYDEKHSYFTPDMIGPAQINVTAIDYRGASSSQTVNVQVVHPNPVPIISGGDTVIEGRPVKPPISGDQSYSPYRYGKISQYIWENKRDMYPTPGKEIVTLEVIDDRGLKSLNKAVKEITVKPDLPPIPNLEFIDKAIRNVNVNVKNTSSSPDGDVIVENVVTYKYDSNNDGSFAGEKSYPINMANNEFDFNPPKVGKYQFSVFVKEDWGRNATGTFELDVLNESPEAKFAVQGEIPQPPMALPKKISGTEMLTDLWKATNLDGAAPKLWLVNADNNLQTMADPWPTLDGPTSGYNAIDPNTFTIRDANKDDISKDILGPDIKIEIAKDKYQIKSNGKIIKETGNTNDGWTGRYWFVDGGNLKMYKGSAHSGNCTRESPNGGWANYYFIIGVDNISNPNANIGSTYVCIEEDDYYEKDRIAKSVPYDSNPPYTFGAEWIPADQMNKSFMRRNISPTWKVFMNLPSFDGNLAFNKSQTKVAYLTRDNSYGGWDPVPARYLSIRDAITGDLIVSDKPLPRGSALYGFHNDIILILESAASKLYGYDFSGNQIWEYTLKASPPTYNSGSTFNKLVTTKDGVIQFNDAVIRNEGYNSFYDVYFTSINVKTGQVLGSKLIDTLQRNMYDLDSDQFVTAAIQHVSDNKILNEYYLFTREEDDDRYYNRKLKVLEGAAALSAKKEPFKNYGQLSNSNLKATNSEFSYSFRVKDYRVYNPLETTGMSFRMQDDKSFYRLESNRFTTFLTVYQNGKRKVLNQIDYPMDSNKFYSFKVRASEDRIKVYINGVPLIETEDSTFISGAYGLYSSRGNVEFKDLFTVDLPPKSLKNNVTIVNENTIYNVNYTDPENDPKIADLSTWTYNHINPSKFLDIGDGYYGLSNYDKKSLKEPVPIFDRVGEYEITYRTKDDPQPNFLYPSLNFDKYRKFSDPYKEKLIVHRRPIAKFTLRQNPDFTIDWLESSYDPDRYIDENNYSKEGTGIDYRTTRGITDRRYMYVAPDGTIAYGKITRPTQKGVYTVSETVMDEYGAWSDWYEQTINIDQPAPNRPPVAALTFPDGTQSNPSYVDTLTPIIKWNQTDPDPDTTFGAFQILIKNEAGTVVLDSGIRPQGTKATSNQWQLDTALELGKKYQVTVRVSDGIDWSPYSNIGWMVTNRPPEAYMSFPYGTQQAPTVIKEVQPVFQWRQTDPDPGTVFKNFQIQVTNEANDVMILDSGQHSQNTSSTSASWKAAKDLPTGQKLRVRVRVFDGMVWSNWSPQAWFLINRAPTADFTWQPNPVYEGDDITLLNKSSDPDGDKLTYLWTIKAPDGMITNDTSTNGFIPRSKVGTYQVTLTANDPYGASGSITKEIVVNPLIVTGQVKHTDAWNINRTNYNVKMSGDPEQPRAYSVFWAGERFVLTAQTTDTGTATKADSVTVSMDNLYSTPLTADNTKQTAWSGEMYHEDFNSLPDGEYTFVFTARWNNGTVKTDTVKVYIQDNWTDYYRYHRLK</sequence>
<evidence type="ECO:0000313" key="4">
    <source>
        <dbReference type="Proteomes" id="UP000490800"/>
    </source>
</evidence>
<keyword evidence="1" id="KW-0472">Membrane</keyword>
<dbReference type="Gene3D" id="2.60.40.10">
    <property type="entry name" value="Immunoglobulins"/>
    <property type="match status" value="4"/>
</dbReference>
<dbReference type="SMART" id="SM00089">
    <property type="entry name" value="PKD"/>
    <property type="match status" value="2"/>
</dbReference>
<dbReference type="OrthoDB" id="2088379at2"/>
<reference evidence="3 4" key="1">
    <citation type="journal article" date="2019" name="Microorganisms">
        <title>Paenibacillus lutrae sp. nov., A Chitinolytic Species Isolated from A River Otter in Castril Natural Park, Granada, Spain.</title>
        <authorList>
            <person name="Rodriguez M."/>
            <person name="Reina J.C."/>
            <person name="Bejar V."/>
            <person name="Llamas I."/>
        </authorList>
    </citation>
    <scope>NUCLEOTIDE SEQUENCE [LARGE SCALE GENOMIC DNA]</scope>
    <source>
        <strain evidence="3 4">N10</strain>
    </source>
</reference>
<keyword evidence="1" id="KW-1133">Transmembrane helix</keyword>
<dbReference type="EMBL" id="RHLK01000018">
    <property type="protein sequence ID" value="MVP02121.1"/>
    <property type="molecule type" value="Genomic_DNA"/>
</dbReference>
<keyword evidence="4" id="KW-1185">Reference proteome</keyword>
<dbReference type="InterPro" id="IPR011635">
    <property type="entry name" value="CARDB"/>
</dbReference>
<evidence type="ECO:0000313" key="3">
    <source>
        <dbReference type="EMBL" id="MVP02121.1"/>
    </source>
</evidence>
<accession>A0A7X3K1L5</accession>
<name>A0A7X3K1L5_9BACL</name>
<feature type="domain" description="PKD/Chitinase" evidence="2">
    <location>
        <begin position="585"/>
        <end position="681"/>
    </location>
</feature>
<proteinExistence type="predicted"/>
<organism evidence="3 4">
    <name type="scientific">Paenibacillus lutrae</name>
    <dbReference type="NCBI Taxonomy" id="2078573"/>
    <lineage>
        <taxon>Bacteria</taxon>
        <taxon>Bacillati</taxon>
        <taxon>Bacillota</taxon>
        <taxon>Bacilli</taxon>
        <taxon>Bacillales</taxon>
        <taxon>Paenibacillaceae</taxon>
        <taxon>Paenibacillus</taxon>
    </lineage>
</organism>
<dbReference type="RefSeq" id="WP_157338548.1">
    <property type="nucleotide sequence ID" value="NZ_RHLK01000018.1"/>
</dbReference>
<dbReference type="InterPro" id="IPR035986">
    <property type="entry name" value="PKD_dom_sf"/>
</dbReference>
<feature type="domain" description="PKD/Chitinase" evidence="2">
    <location>
        <begin position="1898"/>
        <end position="1984"/>
    </location>
</feature>
<gene>
    <name evidence="3" type="ORF">EDM21_21815</name>
</gene>
<keyword evidence="1" id="KW-0812">Transmembrane</keyword>
<dbReference type="SUPFAM" id="SSF49299">
    <property type="entry name" value="PKD domain"/>
    <property type="match status" value="1"/>
</dbReference>
<dbReference type="InterPro" id="IPR013783">
    <property type="entry name" value="Ig-like_fold"/>
</dbReference>